<dbReference type="SUPFAM" id="SSF47384">
    <property type="entry name" value="Homodimeric domain of signal transducing histidine kinase"/>
    <property type="match status" value="1"/>
</dbReference>
<dbReference type="InterPro" id="IPR004358">
    <property type="entry name" value="Sig_transdc_His_kin-like_C"/>
</dbReference>
<dbReference type="InterPro" id="IPR050736">
    <property type="entry name" value="Sensor_HK_Regulatory"/>
</dbReference>
<proteinExistence type="predicted"/>
<dbReference type="InterPro" id="IPR036890">
    <property type="entry name" value="HATPase_C_sf"/>
</dbReference>
<dbReference type="InterPro" id="IPR003661">
    <property type="entry name" value="HisK_dim/P_dom"/>
</dbReference>
<evidence type="ECO:0000256" key="2">
    <source>
        <dbReference type="ARBA" id="ARBA00012438"/>
    </source>
</evidence>
<gene>
    <name evidence="9" type="ORF">JCM21142_135</name>
</gene>
<keyword evidence="3" id="KW-0597">Phosphoprotein</keyword>
<dbReference type="AlphaFoldDB" id="W7Y0P7"/>
<dbReference type="eggNOG" id="COG2205">
    <property type="taxonomic scope" value="Bacteria"/>
</dbReference>
<organism evidence="9 10">
    <name type="scientific">Saccharicrinis fermentans DSM 9555 = JCM 21142</name>
    <dbReference type="NCBI Taxonomy" id="869213"/>
    <lineage>
        <taxon>Bacteria</taxon>
        <taxon>Pseudomonadati</taxon>
        <taxon>Bacteroidota</taxon>
        <taxon>Bacteroidia</taxon>
        <taxon>Marinilabiliales</taxon>
        <taxon>Marinilabiliaceae</taxon>
        <taxon>Saccharicrinis</taxon>
    </lineage>
</organism>
<evidence type="ECO:0000256" key="7">
    <source>
        <dbReference type="SAM" id="Coils"/>
    </source>
</evidence>
<dbReference type="FunFam" id="1.10.287.130:FF:000001">
    <property type="entry name" value="Two-component sensor histidine kinase"/>
    <property type="match status" value="1"/>
</dbReference>
<dbReference type="CDD" id="cd00082">
    <property type="entry name" value="HisKA"/>
    <property type="match status" value="1"/>
</dbReference>
<dbReference type="Pfam" id="PF00512">
    <property type="entry name" value="HisKA"/>
    <property type="match status" value="1"/>
</dbReference>
<feature type="coiled-coil region" evidence="7">
    <location>
        <begin position="11"/>
        <end position="68"/>
    </location>
</feature>
<dbReference type="PANTHER" id="PTHR43711:SF31">
    <property type="entry name" value="HISTIDINE KINASE"/>
    <property type="match status" value="1"/>
</dbReference>
<evidence type="ECO:0000256" key="6">
    <source>
        <dbReference type="ARBA" id="ARBA00023012"/>
    </source>
</evidence>
<evidence type="ECO:0000313" key="9">
    <source>
        <dbReference type="EMBL" id="GAF01527.1"/>
    </source>
</evidence>
<dbReference type="GO" id="GO:0000155">
    <property type="term" value="F:phosphorelay sensor kinase activity"/>
    <property type="evidence" value="ECO:0007669"/>
    <property type="project" value="InterPro"/>
</dbReference>
<dbReference type="SMART" id="SM00387">
    <property type="entry name" value="HATPase_c"/>
    <property type="match status" value="1"/>
</dbReference>
<dbReference type="Proteomes" id="UP000019402">
    <property type="component" value="Unassembled WGS sequence"/>
</dbReference>
<keyword evidence="7" id="KW-0175">Coiled coil</keyword>
<name>W7Y0P7_9BACT</name>
<dbReference type="SMART" id="SM00388">
    <property type="entry name" value="HisKA"/>
    <property type="match status" value="1"/>
</dbReference>
<protein>
    <recommendedName>
        <fullName evidence="2">histidine kinase</fullName>
        <ecNumber evidence="2">2.7.13.3</ecNumber>
    </recommendedName>
</protein>
<keyword evidence="5" id="KW-0418">Kinase</keyword>
<dbReference type="Gene3D" id="1.10.287.130">
    <property type="match status" value="1"/>
</dbReference>
<keyword evidence="6" id="KW-0902">Two-component regulatory system</keyword>
<feature type="domain" description="Histidine kinase" evidence="8">
    <location>
        <begin position="250"/>
        <end position="469"/>
    </location>
</feature>
<dbReference type="STRING" id="869213.GCA_000517085_04533"/>
<evidence type="ECO:0000256" key="4">
    <source>
        <dbReference type="ARBA" id="ARBA00022679"/>
    </source>
</evidence>
<dbReference type="Gene3D" id="3.30.565.10">
    <property type="entry name" value="Histidine kinase-like ATPase, C-terminal domain"/>
    <property type="match status" value="1"/>
</dbReference>
<reference evidence="9 10" key="1">
    <citation type="journal article" date="2014" name="Genome Announc.">
        <title>Draft Genome Sequence of Cytophaga fermentans JCM 21142T, a Facultative Anaerobe Isolated from Marine Mud.</title>
        <authorList>
            <person name="Starns D."/>
            <person name="Oshima K."/>
            <person name="Suda W."/>
            <person name="Iino T."/>
            <person name="Yuki M."/>
            <person name="Inoue J."/>
            <person name="Kitamura K."/>
            <person name="Iida T."/>
            <person name="Darby A."/>
            <person name="Hattori M."/>
            <person name="Ohkuma M."/>
        </authorList>
    </citation>
    <scope>NUCLEOTIDE SEQUENCE [LARGE SCALE GENOMIC DNA]</scope>
    <source>
        <strain evidence="9 10">JCM 21142</strain>
    </source>
</reference>
<evidence type="ECO:0000256" key="5">
    <source>
        <dbReference type="ARBA" id="ARBA00022777"/>
    </source>
</evidence>
<keyword evidence="10" id="KW-1185">Reference proteome</keyword>
<accession>W7Y0P7</accession>
<comment type="catalytic activity">
    <reaction evidence="1">
        <text>ATP + protein L-histidine = ADP + protein N-phospho-L-histidine.</text>
        <dbReference type="EC" id="2.7.13.3"/>
    </reaction>
</comment>
<dbReference type="InterPro" id="IPR003594">
    <property type="entry name" value="HATPase_dom"/>
</dbReference>
<dbReference type="PRINTS" id="PR00344">
    <property type="entry name" value="BCTRLSENSOR"/>
</dbReference>
<comment type="caution">
    <text evidence="9">The sequence shown here is derived from an EMBL/GenBank/DDBJ whole genome shotgun (WGS) entry which is preliminary data.</text>
</comment>
<keyword evidence="4" id="KW-0808">Transferase</keyword>
<evidence type="ECO:0000256" key="3">
    <source>
        <dbReference type="ARBA" id="ARBA00022553"/>
    </source>
</evidence>
<dbReference type="OrthoDB" id="9796457at2"/>
<evidence type="ECO:0000256" key="1">
    <source>
        <dbReference type="ARBA" id="ARBA00000085"/>
    </source>
</evidence>
<dbReference type="PANTHER" id="PTHR43711">
    <property type="entry name" value="TWO-COMPONENT HISTIDINE KINASE"/>
    <property type="match status" value="1"/>
</dbReference>
<dbReference type="PROSITE" id="PS50109">
    <property type="entry name" value="HIS_KIN"/>
    <property type="match status" value="1"/>
</dbReference>
<dbReference type="CDD" id="cd16922">
    <property type="entry name" value="HATPase_EvgS-ArcB-TorS-like"/>
    <property type="match status" value="1"/>
</dbReference>
<dbReference type="InterPro" id="IPR036097">
    <property type="entry name" value="HisK_dim/P_sf"/>
</dbReference>
<dbReference type="InterPro" id="IPR005467">
    <property type="entry name" value="His_kinase_dom"/>
</dbReference>
<dbReference type="EC" id="2.7.13.3" evidence="2"/>
<dbReference type="SUPFAM" id="SSF55874">
    <property type="entry name" value="ATPase domain of HSP90 chaperone/DNA topoisomerase II/histidine kinase"/>
    <property type="match status" value="1"/>
</dbReference>
<evidence type="ECO:0000313" key="10">
    <source>
        <dbReference type="Proteomes" id="UP000019402"/>
    </source>
</evidence>
<evidence type="ECO:0000259" key="8">
    <source>
        <dbReference type="PROSITE" id="PS50109"/>
    </source>
</evidence>
<feature type="coiled-coil region" evidence="7">
    <location>
        <begin position="188"/>
        <end position="229"/>
    </location>
</feature>
<sequence length="469" mass="53760">MMGNNEDKFTYEELLERVKQLEFENESMAERAGEVLLLSVLGDALSVLEDKNKLIEELLEKVSILKNIPHCYCYEWIEGKFKLIESYTVMPDVHQCPTEIILSEEVVRGINEHGVYCGCAQEVIHAENEWAVSETTEVLIIRFHNNWVNSGVFLFLDEKSGFSLETKYLVIRQAVNMVLEQIEKLEYIKEIEQLNKDLEDRVVERTEALVEMNSKLLNEIEERKVIEEELRYAKDKAQESDRLKSIFLANMSHEIRTPMNAIVGFSELMESGTCDEKELREFTRLIYGNSLSLLNLINDLLDFSKIEANQLSLHRSTCNVNEILDDVRSLGETLLKQYKKENLSIRIHKSVTDEEAHVFTDSLRLKQILINLLSNAIKFSFEGQIVIEYKIEKENVCFAVKDQGIGIADKMQALIFKRFSRVSDDINKPIAGNGLGLTITKTLVEMLGGVIGVESEIGRGSIFKFSILR</sequence>
<dbReference type="EMBL" id="BAMD01000001">
    <property type="protein sequence ID" value="GAF01527.1"/>
    <property type="molecule type" value="Genomic_DNA"/>
</dbReference>
<dbReference type="Pfam" id="PF02518">
    <property type="entry name" value="HATPase_c"/>
    <property type="match status" value="1"/>
</dbReference>
<dbReference type="RefSeq" id="WP_052343382.1">
    <property type="nucleotide sequence ID" value="NZ_BAMD01000001.1"/>
</dbReference>